<dbReference type="InterPro" id="IPR011250">
    <property type="entry name" value="OMP/PagP_B-barrel"/>
</dbReference>
<feature type="domain" description="OmpA-like" evidence="11">
    <location>
        <begin position="503"/>
        <end position="619"/>
    </location>
</feature>
<dbReference type="SUPFAM" id="SSF103647">
    <property type="entry name" value="TSP type-3 repeat"/>
    <property type="match status" value="1"/>
</dbReference>
<dbReference type="Proteomes" id="UP000199559">
    <property type="component" value="Unassembled WGS sequence"/>
</dbReference>
<proteinExistence type="predicted"/>
<comment type="subcellular location">
    <subcellularLocation>
        <location evidence="1">Cell outer membrane</location>
        <topology evidence="1">Multi-pass membrane protein</topology>
    </subcellularLocation>
</comment>
<evidence type="ECO:0000313" key="13">
    <source>
        <dbReference type="Proteomes" id="UP000199559"/>
    </source>
</evidence>
<reference evidence="13" key="1">
    <citation type="submission" date="2016-10" db="EMBL/GenBank/DDBJ databases">
        <authorList>
            <person name="Varghese N."/>
            <person name="Submissions S."/>
        </authorList>
    </citation>
    <scope>NUCLEOTIDE SEQUENCE [LARGE SCALE GENOMIC DNA]</scope>
    <source>
        <strain evidence="13">DSM 28881</strain>
    </source>
</reference>
<accession>A0A1I3R4R8</accession>
<evidence type="ECO:0000256" key="3">
    <source>
        <dbReference type="ARBA" id="ARBA00022452"/>
    </source>
</evidence>
<keyword evidence="7 9" id="KW-0472">Membrane</keyword>
<keyword evidence="2" id="KW-0813">Transport</keyword>
<dbReference type="Pfam" id="PF00691">
    <property type="entry name" value="OmpA"/>
    <property type="match status" value="1"/>
</dbReference>
<dbReference type="STRING" id="1144750.SAMN05443431_10791"/>
<evidence type="ECO:0000256" key="4">
    <source>
        <dbReference type="ARBA" id="ARBA00022692"/>
    </source>
</evidence>
<evidence type="ECO:0000256" key="7">
    <source>
        <dbReference type="ARBA" id="ARBA00023136"/>
    </source>
</evidence>
<dbReference type="InterPro" id="IPR036737">
    <property type="entry name" value="OmpA-like_sf"/>
</dbReference>
<keyword evidence="4" id="KW-0812">Transmembrane</keyword>
<protein>
    <submittedName>
        <fullName evidence="12">Thrombospondin type 3 repeat-containing protein</fullName>
    </submittedName>
</protein>
<evidence type="ECO:0000256" key="5">
    <source>
        <dbReference type="ARBA" id="ARBA00023065"/>
    </source>
</evidence>
<name>A0A1I3R4R8_9FLAO</name>
<dbReference type="PANTHER" id="PTHR30329">
    <property type="entry name" value="STATOR ELEMENT OF FLAGELLAR MOTOR COMPLEX"/>
    <property type="match status" value="1"/>
</dbReference>
<evidence type="ECO:0000256" key="1">
    <source>
        <dbReference type="ARBA" id="ARBA00004571"/>
    </source>
</evidence>
<dbReference type="RefSeq" id="WP_090840840.1">
    <property type="nucleotide sequence ID" value="NZ_FORM01000007.1"/>
</dbReference>
<keyword evidence="10" id="KW-0732">Signal</keyword>
<evidence type="ECO:0000313" key="12">
    <source>
        <dbReference type="EMBL" id="SFJ40669.1"/>
    </source>
</evidence>
<dbReference type="GO" id="GO:0046930">
    <property type="term" value="C:pore complex"/>
    <property type="evidence" value="ECO:0007669"/>
    <property type="project" value="UniProtKB-KW"/>
</dbReference>
<evidence type="ECO:0000256" key="6">
    <source>
        <dbReference type="ARBA" id="ARBA00023114"/>
    </source>
</evidence>
<keyword evidence="13" id="KW-1185">Reference proteome</keyword>
<dbReference type="GO" id="GO:0015288">
    <property type="term" value="F:porin activity"/>
    <property type="evidence" value="ECO:0007669"/>
    <property type="project" value="UniProtKB-KW"/>
</dbReference>
<dbReference type="InterPro" id="IPR006664">
    <property type="entry name" value="OMP_bac"/>
</dbReference>
<dbReference type="InterPro" id="IPR006665">
    <property type="entry name" value="OmpA-like"/>
</dbReference>
<evidence type="ECO:0000256" key="2">
    <source>
        <dbReference type="ARBA" id="ARBA00022448"/>
    </source>
</evidence>
<dbReference type="GO" id="GO:0005509">
    <property type="term" value="F:calcium ion binding"/>
    <property type="evidence" value="ECO:0007669"/>
    <property type="project" value="InterPro"/>
</dbReference>
<dbReference type="AlphaFoldDB" id="A0A1I3R4R8"/>
<dbReference type="Gene3D" id="3.30.1330.60">
    <property type="entry name" value="OmpA-like domain"/>
    <property type="match status" value="1"/>
</dbReference>
<dbReference type="EMBL" id="FORM01000007">
    <property type="protein sequence ID" value="SFJ40669.1"/>
    <property type="molecule type" value="Genomic_DNA"/>
</dbReference>
<evidence type="ECO:0000256" key="10">
    <source>
        <dbReference type="SAM" id="SignalP"/>
    </source>
</evidence>
<feature type="chain" id="PRO_5011762029" evidence="10">
    <location>
        <begin position="24"/>
        <end position="620"/>
    </location>
</feature>
<organism evidence="12 13">
    <name type="scientific">Olleya namhaensis</name>
    <dbReference type="NCBI Taxonomy" id="1144750"/>
    <lineage>
        <taxon>Bacteria</taxon>
        <taxon>Pseudomonadati</taxon>
        <taxon>Bacteroidota</taxon>
        <taxon>Flavobacteriia</taxon>
        <taxon>Flavobacteriales</taxon>
        <taxon>Flavobacteriaceae</taxon>
    </lineage>
</organism>
<keyword evidence="5" id="KW-0406">Ion transport</keyword>
<sequence>MKHYYKIFTLTLIFGFCAQLAFAQDTENRWSFETGLSTIDLYPVGENSPQGDYFDEFFNLNDHYNLGFYVGATRNFTSNLSLTAKGTIGKISKWGDLGQADESVLVDNLKYYGLDGMLNYSFGQGKLQPFVGIGGGYTWIEEGLYNTSTADATNSLIGAGTANGSVGVKYWVSERFGLKLQTTYKHSFEDYLPKHWDHNFGIVYKLEKGEDKTIETKSVSQNKKRWSFEAGVAVVDLYPVGENSPQGDYFDEFFNLNDHYNLGVYAGVTRHFTDHLSVTAKGTASELSKWGDFGQADESVLVDNLKYYGLDGMVNYSFGQGRLQPFVAIGGGYTWIEEGPFNTSTADGTDSLIGAGTANGSVGVKYWVTDNIGVNVQTTYKHSFEDYLPKQFVHNVGLVYKLGSERKAKEVVNNDRDEDGVPNDYDLCPDTFGLAAFGGCPDTDGDGVADKDDLCPKVKGLIEFGGCPDTDGDGVADNKDKCPDVKGTDNGCPAEVKEVVKTVSKSIEGERKVYFPYNSAELDLNAKVILDDLASDMTADAAYNVSIVGHADNRGSVGYNDNLSVRRAQAIRNYLVSKGFTSASISTNGVGEAQPASTNNTDSGRAINRRGVITINISAK</sequence>
<dbReference type="PANTHER" id="PTHR30329:SF21">
    <property type="entry name" value="LIPOPROTEIN YIAD-RELATED"/>
    <property type="match status" value="1"/>
</dbReference>
<gene>
    <name evidence="12" type="ORF">SAMN05443431_10791</name>
</gene>
<keyword evidence="3" id="KW-1134">Transmembrane beta strand</keyword>
<evidence type="ECO:0000256" key="9">
    <source>
        <dbReference type="PROSITE-ProRule" id="PRU00473"/>
    </source>
</evidence>
<dbReference type="CDD" id="cd07185">
    <property type="entry name" value="OmpA_C-like"/>
    <property type="match status" value="1"/>
</dbReference>
<dbReference type="GO" id="GO:0006811">
    <property type="term" value="P:monoatomic ion transport"/>
    <property type="evidence" value="ECO:0007669"/>
    <property type="project" value="UniProtKB-KW"/>
</dbReference>
<evidence type="ECO:0000256" key="8">
    <source>
        <dbReference type="ARBA" id="ARBA00023237"/>
    </source>
</evidence>
<dbReference type="InterPro" id="IPR050330">
    <property type="entry name" value="Bact_OuterMem_StrucFunc"/>
</dbReference>
<keyword evidence="8" id="KW-0998">Cell outer membrane</keyword>
<dbReference type="SUPFAM" id="SSF56925">
    <property type="entry name" value="OMPA-like"/>
    <property type="match status" value="2"/>
</dbReference>
<dbReference type="PROSITE" id="PS51123">
    <property type="entry name" value="OMPA_2"/>
    <property type="match status" value="1"/>
</dbReference>
<dbReference type="GO" id="GO:0009279">
    <property type="term" value="C:cell outer membrane"/>
    <property type="evidence" value="ECO:0007669"/>
    <property type="project" value="UniProtKB-SubCell"/>
</dbReference>
<evidence type="ECO:0000259" key="11">
    <source>
        <dbReference type="PROSITE" id="PS51123"/>
    </source>
</evidence>
<dbReference type="Gene3D" id="2.40.160.20">
    <property type="match status" value="2"/>
</dbReference>
<keyword evidence="6" id="KW-0626">Porin</keyword>
<dbReference type="SUPFAM" id="SSF103088">
    <property type="entry name" value="OmpA-like"/>
    <property type="match status" value="1"/>
</dbReference>
<dbReference type="InterPro" id="IPR028974">
    <property type="entry name" value="TSP_type-3_rpt"/>
</dbReference>
<feature type="signal peptide" evidence="10">
    <location>
        <begin position="1"/>
        <end position="23"/>
    </location>
</feature>
<dbReference type="PRINTS" id="PR01021">
    <property type="entry name" value="OMPADOMAIN"/>
</dbReference>